<evidence type="ECO:0000313" key="4">
    <source>
        <dbReference type="EMBL" id="KAJ5479011.1"/>
    </source>
</evidence>
<dbReference type="PROSITE" id="PS50297">
    <property type="entry name" value="ANK_REP_REGION"/>
    <property type="match status" value="1"/>
</dbReference>
<evidence type="ECO:0000256" key="2">
    <source>
        <dbReference type="ARBA" id="ARBA00023043"/>
    </source>
</evidence>
<dbReference type="SUPFAM" id="SSF48403">
    <property type="entry name" value="Ankyrin repeat"/>
    <property type="match status" value="1"/>
</dbReference>
<dbReference type="OrthoDB" id="426293at2759"/>
<dbReference type="PROSITE" id="PS50088">
    <property type="entry name" value="ANK_REPEAT"/>
    <property type="match status" value="1"/>
</dbReference>
<accession>A0A9W9WZE4</accession>
<dbReference type="PANTHER" id="PTHR24201">
    <property type="entry name" value="ANK_REP_REGION DOMAIN-CONTAINING PROTEIN"/>
    <property type="match status" value="1"/>
</dbReference>
<organism evidence="4 5">
    <name type="scientific">Penicillium desertorum</name>
    <dbReference type="NCBI Taxonomy" id="1303715"/>
    <lineage>
        <taxon>Eukaryota</taxon>
        <taxon>Fungi</taxon>
        <taxon>Dikarya</taxon>
        <taxon>Ascomycota</taxon>
        <taxon>Pezizomycotina</taxon>
        <taxon>Eurotiomycetes</taxon>
        <taxon>Eurotiomycetidae</taxon>
        <taxon>Eurotiales</taxon>
        <taxon>Aspergillaceae</taxon>
        <taxon>Penicillium</taxon>
    </lineage>
</organism>
<dbReference type="Proteomes" id="UP001147760">
    <property type="component" value="Unassembled WGS sequence"/>
</dbReference>
<evidence type="ECO:0000313" key="5">
    <source>
        <dbReference type="Proteomes" id="UP001147760"/>
    </source>
</evidence>
<comment type="caution">
    <text evidence="4">The sequence shown here is derived from an EMBL/GenBank/DDBJ whole genome shotgun (WGS) entry which is preliminary data.</text>
</comment>
<proteinExistence type="predicted"/>
<dbReference type="InterPro" id="IPR036770">
    <property type="entry name" value="Ankyrin_rpt-contain_sf"/>
</dbReference>
<name>A0A9W9WZE4_9EURO</name>
<sequence>MARLRADIPSENLEGIHSTLSELRDCLDDVTFQAKTVPLLREAVDKDSSQLVECLLDNNVALNSQLILKATMNASYQILDVFLTHGGDINASINSDTPAALAFSFHDYQLTEWFLAHGADPNRRCYKYTDRTPLSFAFEKAPFAIIELLLRHGASLQHGQVIHYAAMRELDDLLEILQYLLDNHHPLNDIMYQNCGDEYYFHMYSGIGAPIHYAAAKGLLDTVELLVQRGASIETRDPSGQTAADLAERYGHSAVCNFLRQFSTGSNTQDALQFTDAPGRHFRTASPQKVVAETGFRLV</sequence>
<feature type="repeat" description="ANK" evidence="3">
    <location>
        <begin position="210"/>
        <end position="238"/>
    </location>
</feature>
<dbReference type="AlphaFoldDB" id="A0A9W9WZE4"/>
<reference evidence="4" key="2">
    <citation type="journal article" date="2023" name="IMA Fungus">
        <title>Comparative genomic study of the Penicillium genus elucidates a diverse pangenome and 15 lateral gene transfer events.</title>
        <authorList>
            <person name="Petersen C."/>
            <person name="Sorensen T."/>
            <person name="Nielsen M.R."/>
            <person name="Sondergaard T.E."/>
            <person name="Sorensen J.L."/>
            <person name="Fitzpatrick D.A."/>
            <person name="Frisvad J.C."/>
            <person name="Nielsen K.L."/>
        </authorList>
    </citation>
    <scope>NUCLEOTIDE SEQUENCE</scope>
    <source>
        <strain evidence="4">IBT 17660</strain>
    </source>
</reference>
<dbReference type="InterPro" id="IPR002110">
    <property type="entry name" value="Ankyrin_rpt"/>
</dbReference>
<evidence type="ECO:0000256" key="1">
    <source>
        <dbReference type="ARBA" id="ARBA00022737"/>
    </source>
</evidence>
<dbReference type="InterPro" id="IPR050776">
    <property type="entry name" value="Ank_Repeat/CDKN_Inhibitor"/>
</dbReference>
<dbReference type="Pfam" id="PF12796">
    <property type="entry name" value="Ank_2"/>
    <property type="match status" value="1"/>
</dbReference>
<protein>
    <submittedName>
        <fullName evidence="4">Uncharacterized protein</fullName>
    </submittedName>
</protein>
<keyword evidence="5" id="KW-1185">Reference proteome</keyword>
<gene>
    <name evidence="4" type="ORF">N7530_004520</name>
</gene>
<dbReference type="EMBL" id="JAPWDO010000003">
    <property type="protein sequence ID" value="KAJ5479011.1"/>
    <property type="molecule type" value="Genomic_DNA"/>
</dbReference>
<reference evidence="4" key="1">
    <citation type="submission" date="2022-12" db="EMBL/GenBank/DDBJ databases">
        <authorList>
            <person name="Petersen C."/>
        </authorList>
    </citation>
    <scope>NUCLEOTIDE SEQUENCE</scope>
    <source>
        <strain evidence="4">IBT 17660</strain>
    </source>
</reference>
<dbReference type="SMART" id="SM00248">
    <property type="entry name" value="ANK"/>
    <property type="match status" value="5"/>
</dbReference>
<evidence type="ECO:0000256" key="3">
    <source>
        <dbReference type="PROSITE-ProRule" id="PRU00023"/>
    </source>
</evidence>
<keyword evidence="2 3" id="KW-0040">ANK repeat</keyword>
<dbReference type="Gene3D" id="1.25.40.20">
    <property type="entry name" value="Ankyrin repeat-containing domain"/>
    <property type="match status" value="2"/>
</dbReference>
<keyword evidence="1" id="KW-0677">Repeat</keyword>